<dbReference type="SUPFAM" id="SSF101898">
    <property type="entry name" value="NHL repeat"/>
    <property type="match status" value="1"/>
</dbReference>
<feature type="repeat" description="NHL" evidence="3">
    <location>
        <begin position="165"/>
        <end position="208"/>
    </location>
</feature>
<dbReference type="EMBL" id="JYDP01000009">
    <property type="protein sequence ID" value="KRZ16788.1"/>
    <property type="molecule type" value="Genomic_DNA"/>
</dbReference>
<dbReference type="InterPro" id="IPR001258">
    <property type="entry name" value="NHL_repeat"/>
</dbReference>
<reference evidence="4 5" key="1">
    <citation type="submission" date="2015-01" db="EMBL/GenBank/DDBJ databases">
        <title>Evolution of Trichinella species and genotypes.</title>
        <authorList>
            <person name="Korhonen P.K."/>
            <person name="Edoardo P."/>
            <person name="Giuseppe L.R."/>
            <person name="Gasser R.B."/>
        </authorList>
    </citation>
    <scope>NUCLEOTIDE SEQUENCE [LARGE SCALE GENOMIC DNA]</scope>
    <source>
        <strain evidence="4">ISS1029</strain>
    </source>
</reference>
<accession>A0A0V1I346</accession>
<dbReference type="PROSITE" id="PS51125">
    <property type="entry name" value="NHL"/>
    <property type="match status" value="1"/>
</dbReference>
<protein>
    <submittedName>
        <fullName evidence="4">Tripartite motif-containing protein 3</fullName>
    </submittedName>
</protein>
<dbReference type="Pfam" id="PF01436">
    <property type="entry name" value="NHL"/>
    <property type="match status" value="1"/>
</dbReference>
<dbReference type="SUPFAM" id="SSF81296">
    <property type="entry name" value="E set domains"/>
    <property type="match status" value="1"/>
</dbReference>
<dbReference type="Proteomes" id="UP000055024">
    <property type="component" value="Unassembled WGS sequence"/>
</dbReference>
<keyword evidence="5" id="KW-1185">Reference proteome</keyword>
<gene>
    <name evidence="4" type="primary">TRIM3</name>
    <name evidence="4" type="ORF">T11_15462</name>
</gene>
<feature type="repeat" description="Filamin" evidence="2">
    <location>
        <begin position="88"/>
        <end position="122"/>
    </location>
</feature>
<dbReference type="GO" id="GO:0000209">
    <property type="term" value="P:protein polyubiquitination"/>
    <property type="evidence" value="ECO:0007669"/>
    <property type="project" value="TreeGrafter"/>
</dbReference>
<name>A0A0V1I346_9BILA</name>
<dbReference type="GO" id="GO:0043161">
    <property type="term" value="P:proteasome-mediated ubiquitin-dependent protein catabolic process"/>
    <property type="evidence" value="ECO:0007669"/>
    <property type="project" value="TreeGrafter"/>
</dbReference>
<dbReference type="PANTHER" id="PTHR24104">
    <property type="entry name" value="E3 UBIQUITIN-PROTEIN LIGASE NHLRC1-RELATED"/>
    <property type="match status" value="1"/>
</dbReference>
<sequence length="452" mass="50920">LCLNDFRNINEMDLTNLSLTDSGCETDVDEEEYICYVGDTVEVPLELNAQLRSLPHAELIKHLRVELLNDTVTGARKFGRIKIRSTTGQFTVRFKPTVVGTYHIEVRFHGQEIDINPIMIRALFLPADYRQVNPANNAFGAYFRAFLDRMRSGRVCARTSIGRFICQIGSHGTGPGQMEHPQDVHVTADGSIIVSDLSNQTIQMFDRDFQFVEQWKNMHHFPRPIGIWQLENSFGNSSGQGDRFFFISTNEYSQVNLVNVSTGELIAEYGRDFLRSPHGLLVDRNNHLVVVDNARQKLFWYDLERSVKIGQSGMVLNPASKLKNPLFIAMDSQNRLHVSNCNESRICMFDLNGNFVGKYGDEVLDRMPPVPWLYSSVGIAIDSNDHSYVVDWMQQRIGIFGPQGEPVCVVDPFVSKLRCPQGMAAFGDGLVAVADAGSHCVNVYSCNYGVYI</sequence>
<evidence type="ECO:0000256" key="2">
    <source>
        <dbReference type="PROSITE-ProRule" id="PRU00087"/>
    </source>
</evidence>
<dbReference type="PROSITE" id="PS50194">
    <property type="entry name" value="FILAMIN_REPEAT"/>
    <property type="match status" value="1"/>
</dbReference>
<dbReference type="InterPro" id="IPR013783">
    <property type="entry name" value="Ig-like_fold"/>
</dbReference>
<dbReference type="InterPro" id="IPR014756">
    <property type="entry name" value="Ig_E-set"/>
</dbReference>
<proteinExistence type="predicted"/>
<dbReference type="GO" id="GO:0008270">
    <property type="term" value="F:zinc ion binding"/>
    <property type="evidence" value="ECO:0007669"/>
    <property type="project" value="UniProtKB-KW"/>
</dbReference>
<dbReference type="OrthoDB" id="5913498at2759"/>
<evidence type="ECO:0000313" key="5">
    <source>
        <dbReference type="Proteomes" id="UP000055024"/>
    </source>
</evidence>
<dbReference type="InterPro" id="IPR050952">
    <property type="entry name" value="TRIM-NHL_E3_ligases"/>
</dbReference>
<organism evidence="4 5">
    <name type="scientific">Trichinella zimbabwensis</name>
    <dbReference type="NCBI Taxonomy" id="268475"/>
    <lineage>
        <taxon>Eukaryota</taxon>
        <taxon>Metazoa</taxon>
        <taxon>Ecdysozoa</taxon>
        <taxon>Nematoda</taxon>
        <taxon>Enoplea</taxon>
        <taxon>Dorylaimia</taxon>
        <taxon>Trichinellida</taxon>
        <taxon>Trichinellidae</taxon>
        <taxon>Trichinella</taxon>
    </lineage>
</organism>
<dbReference type="CDD" id="cd05819">
    <property type="entry name" value="NHL"/>
    <property type="match status" value="1"/>
</dbReference>
<keyword evidence="1" id="KW-0677">Repeat</keyword>
<dbReference type="PANTHER" id="PTHR24104:SF25">
    <property type="entry name" value="PROTEIN LIN-41"/>
    <property type="match status" value="1"/>
</dbReference>
<dbReference type="Gene3D" id="2.40.10.500">
    <property type="match status" value="1"/>
</dbReference>
<evidence type="ECO:0000256" key="1">
    <source>
        <dbReference type="ARBA" id="ARBA00022737"/>
    </source>
</evidence>
<dbReference type="Gene3D" id="2.120.10.30">
    <property type="entry name" value="TolB, C-terminal domain"/>
    <property type="match status" value="1"/>
</dbReference>
<dbReference type="AlphaFoldDB" id="A0A0V1I346"/>
<dbReference type="STRING" id="268475.A0A0V1I346"/>
<dbReference type="InterPro" id="IPR011042">
    <property type="entry name" value="6-blade_b-propeller_TolB-like"/>
</dbReference>
<dbReference type="Gene3D" id="2.60.40.10">
    <property type="entry name" value="Immunoglobulins"/>
    <property type="match status" value="1"/>
</dbReference>
<evidence type="ECO:0000313" key="4">
    <source>
        <dbReference type="EMBL" id="KRZ16788.1"/>
    </source>
</evidence>
<dbReference type="GO" id="GO:0061630">
    <property type="term" value="F:ubiquitin protein ligase activity"/>
    <property type="evidence" value="ECO:0007669"/>
    <property type="project" value="TreeGrafter"/>
</dbReference>
<feature type="non-terminal residue" evidence="4">
    <location>
        <position position="1"/>
    </location>
</feature>
<dbReference type="InterPro" id="IPR017868">
    <property type="entry name" value="Filamin/ABP280_repeat-like"/>
</dbReference>
<evidence type="ECO:0000256" key="3">
    <source>
        <dbReference type="PROSITE-ProRule" id="PRU00504"/>
    </source>
</evidence>
<comment type="caution">
    <text evidence="4">The sequence shown here is derived from an EMBL/GenBank/DDBJ whole genome shotgun (WGS) entry which is preliminary data.</text>
</comment>